<evidence type="ECO:0000313" key="4">
    <source>
        <dbReference type="Proteomes" id="UP000070544"/>
    </source>
</evidence>
<feature type="transmembrane region" description="Helical" evidence="2">
    <location>
        <begin position="40"/>
        <end position="62"/>
    </location>
</feature>
<name>A0A139AKD3_GONPJ</name>
<keyword evidence="2" id="KW-0812">Transmembrane</keyword>
<evidence type="ECO:0000256" key="1">
    <source>
        <dbReference type="SAM" id="MobiDB-lite"/>
    </source>
</evidence>
<feature type="compositionally biased region" description="Polar residues" evidence="1">
    <location>
        <begin position="129"/>
        <end position="166"/>
    </location>
</feature>
<feature type="transmembrane region" description="Helical" evidence="2">
    <location>
        <begin position="83"/>
        <end position="105"/>
    </location>
</feature>
<proteinExistence type="predicted"/>
<reference evidence="3 4" key="1">
    <citation type="journal article" date="2015" name="Genome Biol. Evol.">
        <title>Phylogenomic analyses indicate that early fungi evolved digesting cell walls of algal ancestors of land plants.</title>
        <authorList>
            <person name="Chang Y."/>
            <person name="Wang S."/>
            <person name="Sekimoto S."/>
            <person name="Aerts A.L."/>
            <person name="Choi C."/>
            <person name="Clum A."/>
            <person name="LaButti K.M."/>
            <person name="Lindquist E.A."/>
            <person name="Yee Ngan C."/>
            <person name="Ohm R.A."/>
            <person name="Salamov A.A."/>
            <person name="Grigoriev I.V."/>
            <person name="Spatafora J.W."/>
            <person name="Berbee M.L."/>
        </authorList>
    </citation>
    <scope>NUCLEOTIDE SEQUENCE [LARGE SCALE GENOMIC DNA]</scope>
    <source>
        <strain evidence="3 4">JEL478</strain>
    </source>
</reference>
<gene>
    <name evidence="3" type="ORF">M427DRAFT_55210</name>
</gene>
<dbReference type="EMBL" id="KQ965750">
    <property type="protein sequence ID" value="KXS16885.1"/>
    <property type="molecule type" value="Genomic_DNA"/>
</dbReference>
<keyword evidence="2" id="KW-0472">Membrane</keyword>
<sequence>MDPQTQPNENTPPAQFDDNTSRALAQRIKDYKFTDAEQRAVRSAGVTIVSCGVAGLVGGVYVRREVVRRRPDLTGPMRLAVHAGIMGTTIYAGLAVGTLLALYSLRNPFKDSELIVMGNELIKAERARSMQQAPTRSILSNPPISRSQAPTWPSSPNDPSARSQSGLEGLDGATSTDFPRSTEDFGRGASDVGLRGGDVEGTESVRLARIRTNKYGDVVEE</sequence>
<dbReference type="AlphaFoldDB" id="A0A139AKD3"/>
<keyword evidence="4" id="KW-1185">Reference proteome</keyword>
<protein>
    <submittedName>
        <fullName evidence="3">Uncharacterized protein</fullName>
    </submittedName>
</protein>
<feature type="region of interest" description="Disordered" evidence="1">
    <location>
        <begin position="127"/>
        <end position="202"/>
    </location>
</feature>
<dbReference type="Proteomes" id="UP000070544">
    <property type="component" value="Unassembled WGS sequence"/>
</dbReference>
<accession>A0A139AKD3</accession>
<keyword evidence="2" id="KW-1133">Transmembrane helix</keyword>
<evidence type="ECO:0000313" key="3">
    <source>
        <dbReference type="EMBL" id="KXS16885.1"/>
    </source>
</evidence>
<organism evidence="3 4">
    <name type="scientific">Gonapodya prolifera (strain JEL478)</name>
    <name type="common">Monoblepharis prolifera</name>
    <dbReference type="NCBI Taxonomy" id="1344416"/>
    <lineage>
        <taxon>Eukaryota</taxon>
        <taxon>Fungi</taxon>
        <taxon>Fungi incertae sedis</taxon>
        <taxon>Chytridiomycota</taxon>
        <taxon>Chytridiomycota incertae sedis</taxon>
        <taxon>Monoblepharidomycetes</taxon>
        <taxon>Monoblepharidales</taxon>
        <taxon>Gonapodyaceae</taxon>
        <taxon>Gonapodya</taxon>
    </lineage>
</organism>
<evidence type="ECO:0000256" key="2">
    <source>
        <dbReference type="SAM" id="Phobius"/>
    </source>
</evidence>